<reference evidence="2" key="1">
    <citation type="journal article" date="2021" name="Mol. Ecol. Resour.">
        <title>Apolygus lucorum genome provides insights into omnivorousness and mesophyll feeding.</title>
        <authorList>
            <person name="Liu Y."/>
            <person name="Liu H."/>
            <person name="Wang H."/>
            <person name="Huang T."/>
            <person name="Liu B."/>
            <person name="Yang B."/>
            <person name="Yin L."/>
            <person name="Li B."/>
            <person name="Zhang Y."/>
            <person name="Zhang S."/>
            <person name="Jiang F."/>
            <person name="Zhang X."/>
            <person name="Ren Y."/>
            <person name="Wang B."/>
            <person name="Wang S."/>
            <person name="Lu Y."/>
            <person name="Wu K."/>
            <person name="Fan W."/>
            <person name="Wang G."/>
        </authorList>
    </citation>
    <scope>NUCLEOTIDE SEQUENCE</scope>
    <source>
        <strain evidence="2">12Hb</strain>
    </source>
</reference>
<feature type="compositionally biased region" description="Low complexity" evidence="1">
    <location>
        <begin position="241"/>
        <end position="312"/>
    </location>
</feature>
<gene>
    <name evidence="2" type="ORF">GE061_008865</name>
</gene>
<feature type="compositionally biased region" description="Acidic residues" evidence="1">
    <location>
        <begin position="230"/>
        <end position="240"/>
    </location>
</feature>
<accession>A0A8S9Y1B4</accession>
<dbReference type="OrthoDB" id="6619542at2759"/>
<name>A0A8S9Y1B4_APOLU</name>
<evidence type="ECO:0000313" key="2">
    <source>
        <dbReference type="EMBL" id="KAF6214126.1"/>
    </source>
</evidence>
<comment type="caution">
    <text evidence="2">The sequence shown here is derived from an EMBL/GenBank/DDBJ whole genome shotgun (WGS) entry which is preliminary data.</text>
</comment>
<keyword evidence="3" id="KW-1185">Reference proteome</keyword>
<evidence type="ECO:0000313" key="3">
    <source>
        <dbReference type="Proteomes" id="UP000466442"/>
    </source>
</evidence>
<dbReference type="AlphaFoldDB" id="A0A8S9Y1B4"/>
<organism evidence="2 3">
    <name type="scientific">Apolygus lucorum</name>
    <name type="common">Small green plant bug</name>
    <name type="synonym">Lygocoris lucorum</name>
    <dbReference type="NCBI Taxonomy" id="248454"/>
    <lineage>
        <taxon>Eukaryota</taxon>
        <taxon>Metazoa</taxon>
        <taxon>Ecdysozoa</taxon>
        <taxon>Arthropoda</taxon>
        <taxon>Hexapoda</taxon>
        <taxon>Insecta</taxon>
        <taxon>Pterygota</taxon>
        <taxon>Neoptera</taxon>
        <taxon>Paraneoptera</taxon>
        <taxon>Hemiptera</taxon>
        <taxon>Heteroptera</taxon>
        <taxon>Panheteroptera</taxon>
        <taxon>Cimicomorpha</taxon>
        <taxon>Miridae</taxon>
        <taxon>Mirini</taxon>
        <taxon>Apolygus</taxon>
    </lineage>
</organism>
<evidence type="ECO:0000256" key="1">
    <source>
        <dbReference type="SAM" id="MobiDB-lite"/>
    </source>
</evidence>
<sequence>MKFVNTFEKNPGIQGTVSIFMDQNATPDQVADAGARFIAAVYSGASNTTLNDEVMGSARIHSPNESNLSEPAKKQLLFLHAFSGCDSTFFRQGKMKFVNTFEKNPGIQGTVSIFMDQNATPDQVADAGARFIAAVYSGASNTTLNDLQLHHFEKALSNVNFSLAILPPTAAAARQHSLRVFLQVQLWKGIAMDPKKGHSCSNSIDEDHYTSFDEEVDILNEQADMASDITPDDTDDDEEAYPSLSDSAAPVPGPSGSAAPVPGPSGSAAPVPGPSGSAAPVPGPSGSAAPVPGPSGSAAPVPGPSGSAAPAPKRARFN</sequence>
<proteinExistence type="predicted"/>
<dbReference type="Proteomes" id="UP000466442">
    <property type="component" value="Unassembled WGS sequence"/>
</dbReference>
<feature type="region of interest" description="Disordered" evidence="1">
    <location>
        <begin position="227"/>
        <end position="318"/>
    </location>
</feature>
<protein>
    <submittedName>
        <fullName evidence="2">Uncharacterized protein</fullName>
    </submittedName>
</protein>
<dbReference type="EMBL" id="WIXP02000002">
    <property type="protein sequence ID" value="KAF6214126.1"/>
    <property type="molecule type" value="Genomic_DNA"/>
</dbReference>